<accession>A0ABV4MRE7</accession>
<proteinExistence type="predicted"/>
<keyword evidence="2" id="KW-1185">Reference proteome</keyword>
<comment type="caution">
    <text evidence="1">The sequence shown here is derived from an EMBL/GenBank/DDBJ whole genome shotgun (WGS) entry which is preliminary data.</text>
</comment>
<gene>
    <name evidence="1" type="ORF">AB6D66_01365</name>
</gene>
<dbReference type="RefSeq" id="WP_269336716.1">
    <property type="nucleotide sequence ID" value="NZ_JBFSSG010000001.1"/>
</dbReference>
<evidence type="ECO:0000313" key="2">
    <source>
        <dbReference type="Proteomes" id="UP001570071"/>
    </source>
</evidence>
<dbReference type="Proteomes" id="UP001570071">
    <property type="component" value="Unassembled WGS sequence"/>
</dbReference>
<evidence type="ECO:0008006" key="3">
    <source>
        <dbReference type="Google" id="ProtNLM"/>
    </source>
</evidence>
<sequence length="138" mass="15527">MQATQLLETQDKGTVLVALRVMQELIERQGGTENLASFFPSEAAKGWVCPSDAELEALIKDIQTENHFNSMDTKPVIEKPFSSINVLVVLDFNHPEIPDSVLEALWDGKNYIRNNEVIDEQFHSITGWQYMPPAPLKG</sequence>
<reference evidence="1 2" key="1">
    <citation type="journal article" date="2024" name="ISME J.">
        <title>Tailless and filamentous prophages are predominant in marine Vibrio.</title>
        <authorList>
            <person name="Steensen K."/>
            <person name="Seneca J."/>
            <person name="Bartlau N."/>
            <person name="Yu X.A."/>
            <person name="Hussain F.A."/>
            <person name="Polz M.F."/>
        </authorList>
    </citation>
    <scope>NUCLEOTIDE SEQUENCE [LARGE SCALE GENOMIC DNA]</scope>
    <source>
        <strain evidence="1 2">10N.239.312.F12</strain>
    </source>
</reference>
<organism evidence="1 2">
    <name type="scientific">Vibrio pomeroyi</name>
    <dbReference type="NCBI Taxonomy" id="198832"/>
    <lineage>
        <taxon>Bacteria</taxon>
        <taxon>Pseudomonadati</taxon>
        <taxon>Pseudomonadota</taxon>
        <taxon>Gammaproteobacteria</taxon>
        <taxon>Vibrionales</taxon>
        <taxon>Vibrionaceae</taxon>
        <taxon>Vibrio</taxon>
    </lineage>
</organism>
<name>A0ABV4MRE7_9VIBR</name>
<evidence type="ECO:0000313" key="1">
    <source>
        <dbReference type="EMBL" id="MEZ8719696.1"/>
    </source>
</evidence>
<protein>
    <recommendedName>
        <fullName evidence="3">DUF551 domain-containing protein</fullName>
    </recommendedName>
</protein>
<dbReference type="EMBL" id="JBFSSG010000001">
    <property type="protein sequence ID" value="MEZ8719696.1"/>
    <property type="molecule type" value="Genomic_DNA"/>
</dbReference>